<reference evidence="1 2" key="1">
    <citation type="submission" date="2018-08" db="EMBL/GenBank/DDBJ databases">
        <title>Aeromicrobium sp. M2KJ-4, whole genome shotgun sequence.</title>
        <authorList>
            <person name="Tuo L."/>
        </authorList>
    </citation>
    <scope>NUCLEOTIDE SEQUENCE [LARGE SCALE GENOMIC DNA]</scope>
    <source>
        <strain evidence="1 2">M2KJ-4</strain>
    </source>
</reference>
<accession>A0A371P1N1</accession>
<comment type="caution">
    <text evidence="1">The sequence shown here is derived from an EMBL/GenBank/DDBJ whole genome shotgun (WGS) entry which is preliminary data.</text>
</comment>
<sequence length="128" mass="14574">MFVITVDGDVQLYGTPARAETAIEGHDVRDGEYGGDLGGLFSVDGEILEFATTDGQVRDPVRIERTGRFERDALVARLTRLADRNRYEGDPDPRVVANQIFVSYWSLRRIRWPRWLDRRVNGDGPPRV</sequence>
<gene>
    <name evidence="1" type="ORF">DX116_11700</name>
</gene>
<evidence type="ECO:0000313" key="2">
    <source>
        <dbReference type="Proteomes" id="UP000265581"/>
    </source>
</evidence>
<dbReference type="Proteomes" id="UP000265581">
    <property type="component" value="Unassembled WGS sequence"/>
</dbReference>
<dbReference type="AlphaFoldDB" id="A0A371P1N1"/>
<dbReference type="EMBL" id="QUBR01000002">
    <property type="protein sequence ID" value="REK69849.1"/>
    <property type="molecule type" value="Genomic_DNA"/>
</dbReference>
<organism evidence="1 2">
    <name type="scientific">Aeromicrobium endophyticum</name>
    <dbReference type="NCBI Taxonomy" id="2292704"/>
    <lineage>
        <taxon>Bacteria</taxon>
        <taxon>Bacillati</taxon>
        <taxon>Actinomycetota</taxon>
        <taxon>Actinomycetes</taxon>
        <taxon>Propionibacteriales</taxon>
        <taxon>Nocardioidaceae</taxon>
        <taxon>Aeromicrobium</taxon>
    </lineage>
</organism>
<protein>
    <submittedName>
        <fullName evidence="1">Uncharacterized protein</fullName>
    </submittedName>
</protein>
<evidence type="ECO:0000313" key="1">
    <source>
        <dbReference type="EMBL" id="REK69849.1"/>
    </source>
</evidence>
<proteinExistence type="predicted"/>
<keyword evidence="2" id="KW-1185">Reference proteome</keyword>
<name>A0A371P1N1_9ACTN</name>